<feature type="signal peptide" evidence="1">
    <location>
        <begin position="1"/>
        <end position="18"/>
    </location>
</feature>
<keyword evidence="1" id="KW-0732">Signal</keyword>
<accession>A0AAD9HH25</accession>
<name>A0AAD9HH25_9PEZI</name>
<comment type="caution">
    <text evidence="2">The sequence shown here is derived from an EMBL/GenBank/DDBJ whole genome shotgun (WGS) entry which is preliminary data.</text>
</comment>
<feature type="chain" id="PRO_5042068193" evidence="1">
    <location>
        <begin position="19"/>
        <end position="155"/>
    </location>
</feature>
<evidence type="ECO:0000256" key="1">
    <source>
        <dbReference type="SAM" id="SignalP"/>
    </source>
</evidence>
<protein>
    <submittedName>
        <fullName evidence="2">Uncharacterized protein</fullName>
    </submittedName>
</protein>
<organism evidence="2 3">
    <name type="scientific">Colletotrichum zoysiae</name>
    <dbReference type="NCBI Taxonomy" id="1216348"/>
    <lineage>
        <taxon>Eukaryota</taxon>
        <taxon>Fungi</taxon>
        <taxon>Dikarya</taxon>
        <taxon>Ascomycota</taxon>
        <taxon>Pezizomycotina</taxon>
        <taxon>Sordariomycetes</taxon>
        <taxon>Hypocreomycetidae</taxon>
        <taxon>Glomerellales</taxon>
        <taxon>Glomerellaceae</taxon>
        <taxon>Colletotrichum</taxon>
        <taxon>Colletotrichum graminicola species complex</taxon>
    </lineage>
</organism>
<sequence length="155" mass="17459">MRFPHCLSVLSFVAGVLAVELVVIVNHEADVGHVVDKIEDDNIKVVDVYKLFNMVVVDTDELGAKVLRSLNRSLNLNQILNLSHRQRSLTLNNPQRRLTLSHHRRSLKLGHRQTLNLIPPQSLHLSPSQSLNLSQFWTPSPSPSPSLFRNLPLGL</sequence>
<dbReference type="Proteomes" id="UP001232148">
    <property type="component" value="Unassembled WGS sequence"/>
</dbReference>
<keyword evidence="3" id="KW-1185">Reference proteome</keyword>
<dbReference type="EMBL" id="MU842886">
    <property type="protein sequence ID" value="KAK2027924.1"/>
    <property type="molecule type" value="Genomic_DNA"/>
</dbReference>
<evidence type="ECO:0000313" key="2">
    <source>
        <dbReference type="EMBL" id="KAK2027924.1"/>
    </source>
</evidence>
<evidence type="ECO:0000313" key="3">
    <source>
        <dbReference type="Proteomes" id="UP001232148"/>
    </source>
</evidence>
<dbReference type="AlphaFoldDB" id="A0AAD9HH25"/>
<gene>
    <name evidence="2" type="ORF">LX32DRAFT_721115</name>
</gene>
<reference evidence="2" key="1">
    <citation type="submission" date="2021-06" db="EMBL/GenBank/DDBJ databases">
        <title>Comparative genomics, transcriptomics and evolutionary studies reveal genomic signatures of adaptation to plant cell wall in hemibiotrophic fungi.</title>
        <authorList>
            <consortium name="DOE Joint Genome Institute"/>
            <person name="Baroncelli R."/>
            <person name="Diaz J.F."/>
            <person name="Benocci T."/>
            <person name="Peng M."/>
            <person name="Battaglia E."/>
            <person name="Haridas S."/>
            <person name="Andreopoulos W."/>
            <person name="Labutti K."/>
            <person name="Pangilinan J."/>
            <person name="Floch G.L."/>
            <person name="Makela M.R."/>
            <person name="Henrissat B."/>
            <person name="Grigoriev I.V."/>
            <person name="Crouch J.A."/>
            <person name="De Vries R.P."/>
            <person name="Sukno S.A."/>
            <person name="Thon M.R."/>
        </authorList>
    </citation>
    <scope>NUCLEOTIDE SEQUENCE</scope>
    <source>
        <strain evidence="2">MAFF235873</strain>
    </source>
</reference>
<proteinExistence type="predicted"/>